<gene>
    <name evidence="1" type="ORF">Sliba_17170</name>
    <name evidence="2" type="ORF">STRNI_001726</name>
</gene>
<accession>A0A640TDM6</accession>
<dbReference type="Proteomes" id="UP000429552">
    <property type="component" value="Unassembled WGS sequence"/>
</dbReference>
<dbReference type="AlphaFoldDB" id="A0A640TDM6"/>
<evidence type="ECO:0000313" key="4">
    <source>
        <dbReference type="Proteomes" id="UP001210169"/>
    </source>
</evidence>
<proteinExistence type="predicted"/>
<organism evidence="1 3">
    <name type="scientific">Streptomyces nigrescens</name>
    <dbReference type="NCBI Taxonomy" id="1920"/>
    <lineage>
        <taxon>Bacteria</taxon>
        <taxon>Bacillati</taxon>
        <taxon>Actinomycetota</taxon>
        <taxon>Actinomycetes</taxon>
        <taxon>Kitasatosporales</taxon>
        <taxon>Streptomycetaceae</taxon>
        <taxon>Streptomyces</taxon>
    </lineage>
</organism>
<dbReference type="GeneID" id="301330917"/>
<protein>
    <submittedName>
        <fullName evidence="1">Uncharacterized protein</fullName>
    </submittedName>
</protein>
<evidence type="ECO:0000313" key="3">
    <source>
        <dbReference type="Proteomes" id="UP000429552"/>
    </source>
</evidence>
<keyword evidence="4" id="KW-1185">Reference proteome</keyword>
<sequence>MTGPSAAAVVSRPGWVAETRTGLRLDPSDGTPAAEVAREYVAHLDARASDGRLR</sequence>
<dbReference type="RefSeq" id="WP_159485416.1">
    <property type="nucleotide sequence ID" value="NZ_BLIP01000001.1"/>
</dbReference>
<reference evidence="2 4" key="2">
    <citation type="submission" date="2022-12" db="EMBL/GenBank/DDBJ databases">
        <authorList>
            <person name="Ruckert C."/>
            <person name="Busche T."/>
            <person name="Kalinowski J."/>
            <person name="Wittmann C."/>
        </authorList>
    </citation>
    <scope>NUCLEOTIDE SEQUENCE [LARGE SCALE GENOMIC DNA]</scope>
    <source>
        <strain evidence="2 4">DSM 40276</strain>
    </source>
</reference>
<reference evidence="1 3" key="1">
    <citation type="submission" date="2019-12" db="EMBL/GenBank/DDBJ databases">
        <title>Whole genome shotgun sequence of Streptomyces libani subsp. libani NBRC 13452.</title>
        <authorList>
            <person name="Ichikawa N."/>
            <person name="Kimura A."/>
            <person name="Kitahashi Y."/>
            <person name="Komaki H."/>
            <person name="Tamura T."/>
        </authorList>
    </citation>
    <scope>NUCLEOTIDE SEQUENCE [LARGE SCALE GENOMIC DNA]</scope>
    <source>
        <strain evidence="1 3">NBRC 13452</strain>
    </source>
</reference>
<evidence type="ECO:0000313" key="2">
    <source>
        <dbReference type="EMBL" id="WAU03571.1"/>
    </source>
</evidence>
<dbReference type="Proteomes" id="UP001210169">
    <property type="component" value="Chromosome"/>
</dbReference>
<dbReference type="EMBL" id="BLIP01000001">
    <property type="protein sequence ID" value="GFE21264.1"/>
    <property type="molecule type" value="Genomic_DNA"/>
</dbReference>
<name>A0A640TDM6_STRNI</name>
<dbReference type="EMBL" id="CP114203">
    <property type="protein sequence ID" value="WAU03571.1"/>
    <property type="molecule type" value="Genomic_DNA"/>
</dbReference>
<evidence type="ECO:0000313" key="1">
    <source>
        <dbReference type="EMBL" id="GFE21264.1"/>
    </source>
</evidence>